<keyword evidence="2" id="KW-0805">Transcription regulation</keyword>
<reference evidence="7" key="2">
    <citation type="submission" date="2021-04" db="EMBL/GenBank/DDBJ databases">
        <authorList>
            <person name="Gilroy R."/>
        </authorList>
    </citation>
    <scope>NUCLEOTIDE SEQUENCE</scope>
    <source>
        <strain evidence="7">ChiHjej12B11-16260</strain>
    </source>
</reference>
<organism evidence="7 8">
    <name type="scientific">Candidatus Barnesiella excrementipullorum</name>
    <dbReference type="NCBI Taxonomy" id="2838479"/>
    <lineage>
        <taxon>Bacteria</taxon>
        <taxon>Pseudomonadati</taxon>
        <taxon>Bacteroidota</taxon>
        <taxon>Bacteroidia</taxon>
        <taxon>Bacteroidales</taxon>
        <taxon>Barnesiellaceae</taxon>
        <taxon>Barnesiella</taxon>
    </lineage>
</organism>
<dbReference type="Pfam" id="PF00126">
    <property type="entry name" value="HTH_1"/>
    <property type="match status" value="1"/>
</dbReference>
<evidence type="ECO:0000256" key="3">
    <source>
        <dbReference type="ARBA" id="ARBA00023125"/>
    </source>
</evidence>
<dbReference type="InterPro" id="IPR005119">
    <property type="entry name" value="LysR_subst-bd"/>
</dbReference>
<dbReference type="Gene3D" id="3.40.190.10">
    <property type="entry name" value="Periplasmic binding protein-like II"/>
    <property type="match status" value="2"/>
</dbReference>
<keyword evidence="4" id="KW-0010">Activator</keyword>
<dbReference type="SUPFAM" id="SSF46785">
    <property type="entry name" value="Winged helix' DNA-binding domain"/>
    <property type="match status" value="1"/>
</dbReference>
<proteinExistence type="inferred from homology"/>
<dbReference type="EMBL" id="DXFB01000059">
    <property type="protein sequence ID" value="HIX45036.1"/>
    <property type="molecule type" value="Genomic_DNA"/>
</dbReference>
<comment type="caution">
    <text evidence="7">The sequence shown here is derived from an EMBL/GenBank/DDBJ whole genome shotgun (WGS) entry which is preliminary data.</text>
</comment>
<reference evidence="7" key="1">
    <citation type="journal article" date="2021" name="PeerJ">
        <title>Extensive microbial diversity within the chicken gut microbiome revealed by metagenomics and culture.</title>
        <authorList>
            <person name="Gilroy R."/>
            <person name="Ravi A."/>
            <person name="Getino M."/>
            <person name="Pursley I."/>
            <person name="Horton D.L."/>
            <person name="Alikhan N.F."/>
            <person name="Baker D."/>
            <person name="Gharbi K."/>
            <person name="Hall N."/>
            <person name="Watson M."/>
            <person name="Adriaenssens E.M."/>
            <person name="Foster-Nyarko E."/>
            <person name="Jarju S."/>
            <person name="Secka A."/>
            <person name="Antonio M."/>
            <person name="Oren A."/>
            <person name="Chaudhuri R.R."/>
            <person name="La Ragione R."/>
            <person name="Hildebrand F."/>
            <person name="Pallen M.J."/>
        </authorList>
    </citation>
    <scope>NUCLEOTIDE SEQUENCE</scope>
    <source>
        <strain evidence="7">ChiHjej12B11-16260</strain>
    </source>
</reference>
<dbReference type="GO" id="GO:0003700">
    <property type="term" value="F:DNA-binding transcription factor activity"/>
    <property type="evidence" value="ECO:0007669"/>
    <property type="project" value="InterPro"/>
</dbReference>
<dbReference type="Proteomes" id="UP000824246">
    <property type="component" value="Unassembled WGS sequence"/>
</dbReference>
<name>A0A9D1VQD9_9BACT</name>
<feature type="domain" description="HTH lysR-type" evidence="6">
    <location>
        <begin position="1"/>
        <end position="58"/>
    </location>
</feature>
<gene>
    <name evidence="7" type="ORF">H9982_02320</name>
</gene>
<evidence type="ECO:0000313" key="7">
    <source>
        <dbReference type="EMBL" id="HIX45036.1"/>
    </source>
</evidence>
<evidence type="ECO:0000256" key="2">
    <source>
        <dbReference type="ARBA" id="ARBA00023015"/>
    </source>
</evidence>
<evidence type="ECO:0000313" key="8">
    <source>
        <dbReference type="Proteomes" id="UP000824246"/>
    </source>
</evidence>
<dbReference type="SUPFAM" id="SSF53850">
    <property type="entry name" value="Periplasmic binding protein-like II"/>
    <property type="match status" value="1"/>
</dbReference>
<dbReference type="GO" id="GO:0003677">
    <property type="term" value="F:DNA binding"/>
    <property type="evidence" value="ECO:0007669"/>
    <property type="project" value="UniProtKB-KW"/>
</dbReference>
<dbReference type="InterPro" id="IPR036388">
    <property type="entry name" value="WH-like_DNA-bd_sf"/>
</dbReference>
<dbReference type="FunFam" id="1.10.10.10:FF:000001">
    <property type="entry name" value="LysR family transcriptional regulator"/>
    <property type="match status" value="1"/>
</dbReference>
<dbReference type="PRINTS" id="PR00039">
    <property type="entry name" value="HTHLYSR"/>
</dbReference>
<dbReference type="InterPro" id="IPR036390">
    <property type="entry name" value="WH_DNA-bd_sf"/>
</dbReference>
<evidence type="ECO:0000256" key="5">
    <source>
        <dbReference type="ARBA" id="ARBA00023163"/>
    </source>
</evidence>
<sequence>MTIQQLKYIIALDRCRHFAQAAEECNISQPTLSTMIQKLEEEIGVPLFDRSKQPVEPTAVGKQVIRQAAKALKEIDVIGEIVKTESETLSGKLSMGILPTVSPCLTPEFIHLFTANYPSIELTITETRPQVAIEKLRAGEIDVAILSTPLRTDDLLEIPLYHEPFVAYFADGATNIETEAILDSPPHEKLWVLRESHCEKHPIFGFCQRNEEYNRIYEAGSIDTLIRIVDTNGGYTVIPAWHVQFLQPRQKENIRRFDNDRAQREISMVIRHDYVKEGLLNAIAETAKKIIPAEMLDNYLKNYKIRL</sequence>
<dbReference type="Pfam" id="PF03466">
    <property type="entry name" value="LysR_substrate"/>
    <property type="match status" value="1"/>
</dbReference>
<dbReference type="InterPro" id="IPR000847">
    <property type="entry name" value="LysR_HTH_N"/>
</dbReference>
<accession>A0A9D1VQD9</accession>
<evidence type="ECO:0000256" key="4">
    <source>
        <dbReference type="ARBA" id="ARBA00023159"/>
    </source>
</evidence>
<dbReference type="AlphaFoldDB" id="A0A9D1VQD9"/>
<keyword evidence="3" id="KW-0238">DNA-binding</keyword>
<dbReference type="Gene3D" id="1.10.10.10">
    <property type="entry name" value="Winged helix-like DNA-binding domain superfamily/Winged helix DNA-binding domain"/>
    <property type="match status" value="1"/>
</dbReference>
<keyword evidence="5" id="KW-0804">Transcription</keyword>
<dbReference type="PROSITE" id="PS50931">
    <property type="entry name" value="HTH_LYSR"/>
    <property type="match status" value="1"/>
</dbReference>
<dbReference type="PANTHER" id="PTHR30346">
    <property type="entry name" value="TRANSCRIPTIONAL DUAL REGULATOR HCAR-RELATED"/>
    <property type="match status" value="1"/>
</dbReference>
<comment type="similarity">
    <text evidence="1">Belongs to the LysR transcriptional regulatory family.</text>
</comment>
<protein>
    <submittedName>
        <fullName evidence="7">LysR family transcriptional regulator</fullName>
    </submittedName>
</protein>
<evidence type="ECO:0000259" key="6">
    <source>
        <dbReference type="PROSITE" id="PS50931"/>
    </source>
</evidence>
<dbReference type="PANTHER" id="PTHR30346:SF26">
    <property type="entry name" value="HYDROGEN PEROXIDE-INDUCIBLE GENES ACTIVATOR"/>
    <property type="match status" value="1"/>
</dbReference>
<evidence type="ECO:0000256" key="1">
    <source>
        <dbReference type="ARBA" id="ARBA00009437"/>
    </source>
</evidence>
<dbReference type="GO" id="GO:0032993">
    <property type="term" value="C:protein-DNA complex"/>
    <property type="evidence" value="ECO:0007669"/>
    <property type="project" value="TreeGrafter"/>
</dbReference>